<dbReference type="STRING" id="1314800.A0A1B7N302"/>
<feature type="region of interest" description="Disordered" evidence="1">
    <location>
        <begin position="367"/>
        <end position="401"/>
    </location>
</feature>
<dbReference type="CDD" id="cd00043">
    <property type="entry name" value="CYCLIN_SF"/>
    <property type="match status" value="1"/>
</dbReference>
<dbReference type="InParanoid" id="A0A1B7N302"/>
<reference evidence="2 3" key="1">
    <citation type="submission" date="2016-06" db="EMBL/GenBank/DDBJ databases">
        <title>Comparative genomics of the ectomycorrhizal sister species Rhizopogon vinicolor and Rhizopogon vesiculosus (Basidiomycota: Boletales) reveals a divergence of the mating type B locus.</title>
        <authorList>
            <consortium name="DOE Joint Genome Institute"/>
            <person name="Mujic A.B."/>
            <person name="Kuo A."/>
            <person name="Tritt A."/>
            <person name="Lipzen A."/>
            <person name="Chen C."/>
            <person name="Johnson J."/>
            <person name="Sharma A."/>
            <person name="Barry K."/>
            <person name="Grigoriev I.V."/>
            <person name="Spatafora J.W."/>
        </authorList>
    </citation>
    <scope>NUCLEOTIDE SEQUENCE [LARGE SCALE GENOMIC DNA]</scope>
    <source>
        <strain evidence="2 3">AM-OR11-026</strain>
    </source>
</reference>
<evidence type="ECO:0000313" key="2">
    <source>
        <dbReference type="EMBL" id="OAX39201.1"/>
    </source>
</evidence>
<evidence type="ECO:0000313" key="3">
    <source>
        <dbReference type="Proteomes" id="UP000092154"/>
    </source>
</evidence>
<gene>
    <name evidence="2" type="ORF">K503DRAFT_716976</name>
</gene>
<protein>
    <recommendedName>
        <fullName evidence="4">TFIIB-type domain-containing protein</fullName>
    </recommendedName>
</protein>
<dbReference type="OrthoDB" id="2527864at2759"/>
<feature type="compositionally biased region" description="Acidic residues" evidence="1">
    <location>
        <begin position="367"/>
        <end position="377"/>
    </location>
</feature>
<dbReference type="Proteomes" id="UP000092154">
    <property type="component" value="Unassembled WGS sequence"/>
</dbReference>
<feature type="compositionally biased region" description="Basic residues" evidence="1">
    <location>
        <begin position="392"/>
        <end position="401"/>
    </location>
</feature>
<name>A0A1B7N302_9AGAM</name>
<dbReference type="AlphaFoldDB" id="A0A1B7N302"/>
<keyword evidence="3" id="KW-1185">Reference proteome</keyword>
<dbReference type="Gene3D" id="1.10.472.170">
    <property type="match status" value="1"/>
</dbReference>
<accession>A0A1B7N302</accession>
<dbReference type="EMBL" id="KV448259">
    <property type="protein sequence ID" value="OAX39201.1"/>
    <property type="molecule type" value="Genomic_DNA"/>
</dbReference>
<feature type="compositionally biased region" description="Basic and acidic residues" evidence="1">
    <location>
        <begin position="607"/>
        <end position="619"/>
    </location>
</feature>
<evidence type="ECO:0000256" key="1">
    <source>
        <dbReference type="SAM" id="MobiDB-lite"/>
    </source>
</evidence>
<evidence type="ECO:0008006" key="4">
    <source>
        <dbReference type="Google" id="ProtNLM"/>
    </source>
</evidence>
<organism evidence="2 3">
    <name type="scientific">Rhizopogon vinicolor AM-OR11-026</name>
    <dbReference type="NCBI Taxonomy" id="1314800"/>
    <lineage>
        <taxon>Eukaryota</taxon>
        <taxon>Fungi</taxon>
        <taxon>Dikarya</taxon>
        <taxon>Basidiomycota</taxon>
        <taxon>Agaricomycotina</taxon>
        <taxon>Agaricomycetes</taxon>
        <taxon>Agaricomycetidae</taxon>
        <taxon>Boletales</taxon>
        <taxon>Suillineae</taxon>
        <taxon>Rhizopogonaceae</taxon>
        <taxon>Rhizopogon</taxon>
    </lineage>
</organism>
<sequence>MFCPDCGGSSVWDDDVCSSICTKCGTLSDPAQFVLSSHTELHESSLRQFQHPSWISSSSAPLKNIHNQGWNLAGQHKEARDRRNSIAMSIFINSVLTKLKNPGLSPRAETIFTQAMTNGRYRWGRKAKLTAGASMAIALREAHKSDSLRDIAFFLDDSPLSLSRAFVAVVSLLHFNLNPSDPAVHLPILQDHLHSLLHPETPTTSQLPPDLVTIITPLSLHAVLRTATSLSGIISRQPCAIPVLQSPTPPIACAMLILALEAETRSPLPHLSELAQALASRFGFARGVVTSRYKACYDLIEEWIREVPWLDQFVYKGKGRGASARSKVPKRSIVAKGIKDVIQFQEEIWSMKMNALGKASIVIEADPAGEDSEEDEGSLSSPIGETSEAGHHQLHKKRKTKHSNVEEAYRFLLDPLSAKCHSLLENIVSEDPGALITPSNTSSSGLSPPTVTLTTHLLGDLPHNSKHPPSRLQLLALLRGGGTSEHIPDDELFAKGELEELLRTNEEQEALKPLFRLQWEEEVGAAADRPERIPESGAEVSRGSGRVNMEALARILGGEGDVDDKVTSECGSDLEGEPLAQMTSRHVQSDEAAEEVSAWRPLSPGIRHYDSMDRYEEEY</sequence>
<feature type="region of interest" description="Disordered" evidence="1">
    <location>
        <begin position="572"/>
        <end position="619"/>
    </location>
</feature>
<proteinExistence type="predicted"/>